<dbReference type="OrthoDB" id="2018507at2759"/>
<feature type="region of interest" description="Disordered" evidence="9">
    <location>
        <begin position="447"/>
        <end position="470"/>
    </location>
</feature>
<dbReference type="STRING" id="703135.A0A2A9NX20"/>
<keyword evidence="5" id="KW-0418">Kinase</keyword>
<dbReference type="PANTHER" id="PTHR22967:SF57">
    <property type="entry name" value="AUXILIN, ISOFORM A-RELATED"/>
    <property type="match status" value="1"/>
</dbReference>
<evidence type="ECO:0000313" key="12">
    <source>
        <dbReference type="Proteomes" id="UP000242287"/>
    </source>
</evidence>
<dbReference type="InterPro" id="IPR011009">
    <property type="entry name" value="Kinase-like_dom_sf"/>
</dbReference>
<feature type="region of interest" description="Disordered" evidence="9">
    <location>
        <begin position="563"/>
        <end position="586"/>
    </location>
</feature>
<dbReference type="GO" id="GO:0000147">
    <property type="term" value="P:actin cortical patch assembly"/>
    <property type="evidence" value="ECO:0007669"/>
    <property type="project" value="TreeGrafter"/>
</dbReference>
<dbReference type="Pfam" id="PF00069">
    <property type="entry name" value="Pkinase"/>
    <property type="match status" value="1"/>
</dbReference>
<evidence type="ECO:0000256" key="6">
    <source>
        <dbReference type="ARBA" id="ARBA00022840"/>
    </source>
</evidence>
<feature type="compositionally biased region" description="Low complexity" evidence="9">
    <location>
        <begin position="739"/>
        <end position="754"/>
    </location>
</feature>
<organism evidence="11 12">
    <name type="scientific">Amanita thiersii Skay4041</name>
    <dbReference type="NCBI Taxonomy" id="703135"/>
    <lineage>
        <taxon>Eukaryota</taxon>
        <taxon>Fungi</taxon>
        <taxon>Dikarya</taxon>
        <taxon>Basidiomycota</taxon>
        <taxon>Agaricomycotina</taxon>
        <taxon>Agaricomycetes</taxon>
        <taxon>Agaricomycetidae</taxon>
        <taxon>Agaricales</taxon>
        <taxon>Pluteineae</taxon>
        <taxon>Amanitaceae</taxon>
        <taxon>Amanita</taxon>
    </lineage>
</organism>
<keyword evidence="2" id="KW-0723">Serine/threonine-protein kinase</keyword>
<accession>A0A2A9NX20</accession>
<dbReference type="Proteomes" id="UP000242287">
    <property type="component" value="Unassembled WGS sequence"/>
</dbReference>
<feature type="region of interest" description="Disordered" evidence="9">
    <location>
        <begin position="604"/>
        <end position="646"/>
    </location>
</feature>
<feature type="region of interest" description="Disordered" evidence="9">
    <location>
        <begin position="1055"/>
        <end position="1078"/>
    </location>
</feature>
<evidence type="ECO:0000256" key="2">
    <source>
        <dbReference type="ARBA" id="ARBA00022527"/>
    </source>
</evidence>
<feature type="region of interest" description="Disordered" evidence="9">
    <location>
        <begin position="672"/>
        <end position="787"/>
    </location>
</feature>
<reference evidence="11 12" key="1">
    <citation type="submission" date="2014-02" db="EMBL/GenBank/DDBJ databases">
        <title>Transposable element dynamics among asymbiotic and ectomycorrhizal Amanita fungi.</title>
        <authorList>
            <consortium name="DOE Joint Genome Institute"/>
            <person name="Hess J."/>
            <person name="Skrede I."/>
            <person name="Wolfe B."/>
            <person name="LaButti K."/>
            <person name="Ohm R.A."/>
            <person name="Grigoriev I.V."/>
            <person name="Pringle A."/>
        </authorList>
    </citation>
    <scope>NUCLEOTIDE SEQUENCE [LARGE SCALE GENOMIC DNA]</scope>
    <source>
        <strain evidence="11 12">SKay4041</strain>
    </source>
</reference>
<sequence>MAANLSYSPFNYGKGTLVPGQTIVVNKHSVQVERYLSQGGFSHVYLVRTATPVYNTTHHVLKRIAVSDQPMLAEVKKEVDIMRLLKGHPNIVHFIDAAWHKMSNGAYEVFILMEYCPGGGIIDMMNRRLRERLTEADILKIFVDVCEAVAFMHNLRPPLLHRDLKVENILQSSTTSYKLCDFGSAATLSKPPSNMQELRAMEADLNKHTTIQYRAPEMIDLHMRRAVDEKSDVWALGVLLYKLCYYTTPFEEHGKMLKDHGTMRPSVFEILAEVHHMRGTKSQFYYNIAPSQPFSPSHVAHGKNPTLNALDGVITYRSSKPASTDTPVKNQGVQARDKVLDAIAPMRRGRPTPAKEPASNSRPSSPQKQPSKFGFTGLKPKAPAAEIDLTQDENIWKPSAMGVKQPTKVPTSFDDNAWRVSSDKENLRLSEVQMGFNDNFTDKIPLSVDISSPSPRPTERSDVNMPIRSAPHKSTGVLLRKIPLSHAERDAFDDLGLGLSTKKPEPTLGEARKLRTGLATLSSNKTHRMIPNAQPISSPQSSHLLPPTQLQAQGFLSASASNASSTGGSYMTPPQVVSRPGSSMKSDGIPIESRFPSLEDLDATFSSSPKPRAGLSPSIPAAVGDQGSTILKPQTILGGTTEKRDDLRSAYPLNQTTLEKQGSSHTRVFELKNNAGDGNRLENSKALPSSLMRATPRRGASLSIKPTPTRRNNDTDSLKHISPSDDLAAPREPKISHASSSSRVTVQSQSRSLPSPSPAPKSSPDWLTGDETVSLSPLSASHTTPAEVPILRQSPSKRASIIEKSDVPFQNAVVAHHEHALISALVHGDSLGAIDISPTITRFSNQFPSLDDAGTDRHVTYLWDTAAGKENDISSSSADEGPEDVNGSIETGNPRSFGRKSRRGPRQSSVHDLVDLWGGGIQLSKGKELEIETGTSRDLQQMSKLSLSPPSAKLSILPRADSQERTSASYAELTPAKLPFPSGESHEKEEAAMIPVSPVARGRSRPQSLFLLSPKTPDTSAQLSASLEPPADVKRRTSIRRSSITDMVHHYEAIGGNSRSMGIGPGPPSPLSAKKSTGSKIMAQSVDYGRAFVKPGDNKVPAFIPSSQSTITPENKDINHRSSPTRIQKTNTGALSSPSADRQVFPSRTSESSDSSIVKTPDSNLTRPRRISLKPMESPKPPVSLQERLAADEKRERPSQVTENCSSSPERPFQGVGKLIDQWQRKAEASEPVRTPVGIKRSSIVSKRPGVAAAGKGQ</sequence>
<gene>
    <name evidence="11" type="ORF">AMATHDRAFT_2286</name>
</gene>
<evidence type="ECO:0000256" key="7">
    <source>
        <dbReference type="ARBA" id="ARBA00047899"/>
    </source>
</evidence>
<dbReference type="InterPro" id="IPR000719">
    <property type="entry name" value="Prot_kinase_dom"/>
</dbReference>
<comment type="catalytic activity">
    <reaction evidence="8">
        <text>L-seryl-[protein] + ATP = O-phospho-L-seryl-[protein] + ADP + H(+)</text>
        <dbReference type="Rhea" id="RHEA:17989"/>
        <dbReference type="Rhea" id="RHEA-COMP:9863"/>
        <dbReference type="Rhea" id="RHEA-COMP:11604"/>
        <dbReference type="ChEBI" id="CHEBI:15378"/>
        <dbReference type="ChEBI" id="CHEBI:29999"/>
        <dbReference type="ChEBI" id="CHEBI:30616"/>
        <dbReference type="ChEBI" id="CHEBI:83421"/>
        <dbReference type="ChEBI" id="CHEBI:456216"/>
        <dbReference type="EC" id="2.7.11.1"/>
    </reaction>
</comment>
<dbReference type="PROSITE" id="PS50011">
    <property type="entry name" value="PROTEIN_KINASE_DOM"/>
    <property type="match status" value="1"/>
</dbReference>
<dbReference type="EMBL" id="KZ301980">
    <property type="protein sequence ID" value="PFH52282.1"/>
    <property type="molecule type" value="Genomic_DNA"/>
</dbReference>
<dbReference type="PANTHER" id="PTHR22967">
    <property type="entry name" value="SERINE/THREONINE PROTEIN KINASE"/>
    <property type="match status" value="1"/>
</dbReference>
<keyword evidence="4" id="KW-0547">Nucleotide-binding</keyword>
<evidence type="ECO:0000313" key="11">
    <source>
        <dbReference type="EMBL" id="PFH52282.1"/>
    </source>
</evidence>
<dbReference type="GO" id="GO:0005524">
    <property type="term" value="F:ATP binding"/>
    <property type="evidence" value="ECO:0007669"/>
    <property type="project" value="UniProtKB-KW"/>
</dbReference>
<comment type="catalytic activity">
    <reaction evidence="7">
        <text>L-threonyl-[protein] + ATP = O-phospho-L-threonyl-[protein] + ADP + H(+)</text>
        <dbReference type="Rhea" id="RHEA:46608"/>
        <dbReference type="Rhea" id="RHEA-COMP:11060"/>
        <dbReference type="Rhea" id="RHEA-COMP:11605"/>
        <dbReference type="ChEBI" id="CHEBI:15378"/>
        <dbReference type="ChEBI" id="CHEBI:30013"/>
        <dbReference type="ChEBI" id="CHEBI:30616"/>
        <dbReference type="ChEBI" id="CHEBI:61977"/>
        <dbReference type="ChEBI" id="CHEBI:456216"/>
        <dbReference type="EC" id="2.7.11.1"/>
    </reaction>
</comment>
<feature type="compositionally biased region" description="Basic and acidic residues" evidence="9">
    <location>
        <begin position="1189"/>
        <end position="1198"/>
    </location>
</feature>
<protein>
    <recommendedName>
        <fullName evidence="1">non-specific serine/threonine protein kinase</fullName>
        <ecNumber evidence="1">2.7.11.1</ecNumber>
    </recommendedName>
</protein>
<dbReference type="AlphaFoldDB" id="A0A2A9NX20"/>
<feature type="compositionally biased region" description="Polar residues" evidence="9">
    <location>
        <begin position="771"/>
        <end position="784"/>
    </location>
</feature>
<feature type="compositionally biased region" description="Polar residues" evidence="9">
    <location>
        <begin position="1016"/>
        <end position="1025"/>
    </location>
</feature>
<dbReference type="Gene3D" id="1.10.510.10">
    <property type="entry name" value="Transferase(Phosphotransferase) domain 1"/>
    <property type="match status" value="1"/>
</dbReference>
<feature type="compositionally biased region" description="Polar residues" evidence="9">
    <location>
        <begin position="1121"/>
        <end position="1166"/>
    </location>
</feature>
<keyword evidence="3" id="KW-0808">Transferase</keyword>
<evidence type="ECO:0000256" key="9">
    <source>
        <dbReference type="SAM" id="MobiDB-lite"/>
    </source>
</evidence>
<dbReference type="GO" id="GO:0005737">
    <property type="term" value="C:cytoplasm"/>
    <property type="evidence" value="ECO:0007669"/>
    <property type="project" value="TreeGrafter"/>
</dbReference>
<evidence type="ECO:0000256" key="1">
    <source>
        <dbReference type="ARBA" id="ARBA00012513"/>
    </source>
</evidence>
<dbReference type="EC" id="2.7.11.1" evidence="1"/>
<evidence type="ECO:0000256" key="4">
    <source>
        <dbReference type="ARBA" id="ARBA00022741"/>
    </source>
</evidence>
<dbReference type="GO" id="GO:0007015">
    <property type="term" value="P:actin filament organization"/>
    <property type="evidence" value="ECO:0007669"/>
    <property type="project" value="TreeGrafter"/>
</dbReference>
<feature type="domain" description="Protein kinase" evidence="10">
    <location>
        <begin position="30"/>
        <end position="333"/>
    </location>
</feature>
<feature type="region of interest" description="Disordered" evidence="9">
    <location>
        <begin position="1013"/>
        <end position="1035"/>
    </location>
</feature>
<dbReference type="GO" id="GO:0004674">
    <property type="term" value="F:protein serine/threonine kinase activity"/>
    <property type="evidence" value="ECO:0007669"/>
    <property type="project" value="UniProtKB-KW"/>
</dbReference>
<feature type="compositionally biased region" description="Basic and acidic residues" evidence="9">
    <location>
        <begin position="711"/>
        <end position="735"/>
    </location>
</feature>
<keyword evidence="6" id="KW-0067">ATP-binding</keyword>
<keyword evidence="12" id="KW-1185">Reference proteome</keyword>
<proteinExistence type="predicted"/>
<feature type="region of interest" description="Disordered" evidence="9">
    <location>
        <begin position="871"/>
        <end position="909"/>
    </location>
</feature>
<dbReference type="SMART" id="SM00220">
    <property type="entry name" value="S_TKc"/>
    <property type="match status" value="1"/>
</dbReference>
<feature type="region of interest" description="Disordered" evidence="9">
    <location>
        <begin position="1099"/>
        <end position="1258"/>
    </location>
</feature>
<evidence type="ECO:0000256" key="3">
    <source>
        <dbReference type="ARBA" id="ARBA00022679"/>
    </source>
</evidence>
<evidence type="ECO:0000259" key="10">
    <source>
        <dbReference type="PROSITE" id="PS50011"/>
    </source>
</evidence>
<feature type="compositionally biased region" description="Polar residues" evidence="9">
    <location>
        <begin position="1199"/>
        <end position="1209"/>
    </location>
</feature>
<dbReference type="SUPFAM" id="SSF56112">
    <property type="entry name" value="Protein kinase-like (PK-like)"/>
    <property type="match status" value="1"/>
</dbReference>
<name>A0A2A9NX20_9AGAR</name>
<evidence type="ECO:0000256" key="8">
    <source>
        <dbReference type="ARBA" id="ARBA00048679"/>
    </source>
</evidence>
<feature type="compositionally biased region" description="Low complexity" evidence="9">
    <location>
        <begin position="363"/>
        <end position="372"/>
    </location>
</feature>
<feature type="region of interest" description="Disordered" evidence="9">
    <location>
        <begin position="341"/>
        <end position="379"/>
    </location>
</feature>
<evidence type="ECO:0000256" key="5">
    <source>
        <dbReference type="ARBA" id="ARBA00022777"/>
    </source>
</evidence>